<dbReference type="Proteomes" id="UP000475862">
    <property type="component" value="Unassembled WGS sequence"/>
</dbReference>
<evidence type="ECO:0000313" key="2">
    <source>
        <dbReference type="Proteomes" id="UP000475862"/>
    </source>
</evidence>
<evidence type="ECO:0000313" key="1">
    <source>
        <dbReference type="EMBL" id="KAE9534005.1"/>
    </source>
</evidence>
<protein>
    <submittedName>
        <fullName evidence="1">Uncharacterized protein</fullName>
    </submittedName>
</protein>
<dbReference type="OrthoDB" id="10641900at2759"/>
<comment type="caution">
    <text evidence="1">The sequence shown here is derived from an EMBL/GenBank/DDBJ whole genome shotgun (WGS) entry which is preliminary data.</text>
</comment>
<accession>A0A6G0TKB5</accession>
<proteinExistence type="predicted"/>
<gene>
    <name evidence="1" type="ORF">AGLY_008741</name>
</gene>
<name>A0A6G0TKB5_APHGL</name>
<reference evidence="1 2" key="1">
    <citation type="submission" date="2019-08" db="EMBL/GenBank/DDBJ databases">
        <title>The genome of the soybean aphid Biotype 1, its phylome, world population structure and adaptation to the North American continent.</title>
        <authorList>
            <person name="Giordano R."/>
            <person name="Donthu R.K."/>
            <person name="Hernandez A.G."/>
            <person name="Wright C.L."/>
            <person name="Zimin A.V."/>
        </authorList>
    </citation>
    <scope>NUCLEOTIDE SEQUENCE [LARGE SCALE GENOMIC DNA]</scope>
    <source>
        <tissue evidence="1">Whole aphids</tissue>
    </source>
</reference>
<dbReference type="EMBL" id="VYZN01000030">
    <property type="protein sequence ID" value="KAE9534005.1"/>
    <property type="molecule type" value="Genomic_DNA"/>
</dbReference>
<dbReference type="AlphaFoldDB" id="A0A6G0TKB5"/>
<organism evidence="1 2">
    <name type="scientific">Aphis glycines</name>
    <name type="common">Soybean aphid</name>
    <dbReference type="NCBI Taxonomy" id="307491"/>
    <lineage>
        <taxon>Eukaryota</taxon>
        <taxon>Metazoa</taxon>
        <taxon>Ecdysozoa</taxon>
        <taxon>Arthropoda</taxon>
        <taxon>Hexapoda</taxon>
        <taxon>Insecta</taxon>
        <taxon>Pterygota</taxon>
        <taxon>Neoptera</taxon>
        <taxon>Paraneoptera</taxon>
        <taxon>Hemiptera</taxon>
        <taxon>Sternorrhyncha</taxon>
        <taxon>Aphidomorpha</taxon>
        <taxon>Aphidoidea</taxon>
        <taxon>Aphididae</taxon>
        <taxon>Aphidini</taxon>
        <taxon>Aphis</taxon>
        <taxon>Aphis</taxon>
    </lineage>
</organism>
<keyword evidence="2" id="KW-1185">Reference proteome</keyword>
<sequence>MEILFKSTGKSLISIQRRVILTYKKPYDKGQKSTINYSIRNSQQSFLINDDIVLQFEDVIPKKKDLFLGNSYVKLVHIRQHMHRSGCIIEIDKNTGVRTSYISNKKKRPGRDRRQLMLSPPLYDMKLSQLYAASNNKFFIFALKLIRSKSSGQSTKLYTFYKSKQMIKFNT</sequence>